<dbReference type="Proteomes" id="UP000887565">
    <property type="component" value="Unplaced"/>
</dbReference>
<keyword evidence="1" id="KW-1185">Reference proteome</keyword>
<dbReference type="AlphaFoldDB" id="A0A915K7Y8"/>
<evidence type="ECO:0000313" key="2">
    <source>
        <dbReference type="WBParaSite" id="nRc.2.0.1.t34468-RA"/>
    </source>
</evidence>
<reference evidence="2" key="1">
    <citation type="submission" date="2022-11" db="UniProtKB">
        <authorList>
            <consortium name="WormBaseParasite"/>
        </authorList>
    </citation>
    <scope>IDENTIFICATION</scope>
</reference>
<organism evidence="1 2">
    <name type="scientific">Romanomermis culicivorax</name>
    <name type="common">Nematode worm</name>
    <dbReference type="NCBI Taxonomy" id="13658"/>
    <lineage>
        <taxon>Eukaryota</taxon>
        <taxon>Metazoa</taxon>
        <taxon>Ecdysozoa</taxon>
        <taxon>Nematoda</taxon>
        <taxon>Enoplea</taxon>
        <taxon>Dorylaimia</taxon>
        <taxon>Mermithida</taxon>
        <taxon>Mermithoidea</taxon>
        <taxon>Mermithidae</taxon>
        <taxon>Romanomermis</taxon>
    </lineage>
</organism>
<name>A0A915K7Y8_ROMCU</name>
<protein>
    <submittedName>
        <fullName evidence="2">Uncharacterized protein</fullName>
    </submittedName>
</protein>
<proteinExistence type="predicted"/>
<accession>A0A915K7Y8</accession>
<sequence>MFLPKNKQVRKLAIYLYANDNEAMMKMKIPKGHTIVWRRLCFDVTKLTRVSTMPCRDGQLSFTKANLHLCRE</sequence>
<dbReference type="WBParaSite" id="nRc.2.0.1.t34468-RA">
    <property type="protein sequence ID" value="nRc.2.0.1.t34468-RA"/>
    <property type="gene ID" value="nRc.2.0.1.g34468"/>
</dbReference>
<evidence type="ECO:0000313" key="1">
    <source>
        <dbReference type="Proteomes" id="UP000887565"/>
    </source>
</evidence>